<feature type="compositionally biased region" description="Polar residues" evidence="1">
    <location>
        <begin position="21"/>
        <end position="31"/>
    </location>
</feature>
<evidence type="ECO:0000313" key="3">
    <source>
        <dbReference type="Proteomes" id="UP001153069"/>
    </source>
</evidence>
<organism evidence="2 3">
    <name type="scientific">Seminavis robusta</name>
    <dbReference type="NCBI Taxonomy" id="568900"/>
    <lineage>
        <taxon>Eukaryota</taxon>
        <taxon>Sar</taxon>
        <taxon>Stramenopiles</taxon>
        <taxon>Ochrophyta</taxon>
        <taxon>Bacillariophyta</taxon>
        <taxon>Bacillariophyceae</taxon>
        <taxon>Bacillariophycidae</taxon>
        <taxon>Naviculales</taxon>
        <taxon>Naviculaceae</taxon>
        <taxon>Seminavis</taxon>
    </lineage>
</organism>
<name>A0A9N8EQU1_9STRA</name>
<feature type="region of interest" description="Disordered" evidence="1">
    <location>
        <begin position="1"/>
        <end position="57"/>
    </location>
</feature>
<reference evidence="2" key="1">
    <citation type="submission" date="2020-06" db="EMBL/GenBank/DDBJ databases">
        <authorList>
            <consortium name="Plant Systems Biology data submission"/>
        </authorList>
    </citation>
    <scope>NUCLEOTIDE SEQUENCE</scope>
    <source>
        <strain evidence="2">D6</strain>
    </source>
</reference>
<proteinExistence type="predicted"/>
<keyword evidence="3" id="KW-1185">Reference proteome</keyword>
<feature type="compositionally biased region" description="Acidic residues" evidence="1">
    <location>
        <begin position="46"/>
        <end position="57"/>
    </location>
</feature>
<protein>
    <submittedName>
        <fullName evidence="2">Uncharacterized protein</fullName>
    </submittedName>
</protein>
<comment type="caution">
    <text evidence="2">The sequence shown here is derived from an EMBL/GenBank/DDBJ whole genome shotgun (WGS) entry which is preliminary data.</text>
</comment>
<dbReference type="Proteomes" id="UP001153069">
    <property type="component" value="Unassembled WGS sequence"/>
</dbReference>
<accession>A0A9N8EQU1</accession>
<evidence type="ECO:0000313" key="2">
    <source>
        <dbReference type="EMBL" id="CAB9523439.1"/>
    </source>
</evidence>
<dbReference type="AlphaFoldDB" id="A0A9N8EQU1"/>
<evidence type="ECO:0000256" key="1">
    <source>
        <dbReference type="SAM" id="MobiDB-lite"/>
    </source>
</evidence>
<sequence>MRTPPPRVGGENSLESDCEQEYSQADNAQDLTEQDPGQPGLFDNDSRDEEDNDNPLYIPEEEEGERVVQSAIPTCQERQRLQRLFLHGDWKSPTNARPLVQEARNRLKEFPLLARELFDADLGSLFSDEVLPITIFLSAGWLDWGTFDAVYKLFPECLDRWCDIDEDEDYPPWYSACKSEVVGLSKEIMTFLFTTGFGPSARTRAIGTKYLCDLYIHHALSKERSKTEYQTMVEILDILWADRTKWNTLLTEAVAANCDVFIEYILSNLQSEKLSFRFQPRRLDMRAAQGLEKVLPKLKMLDIPFFGGQIADEDACLHVVTALQGANLSVLALKNEDEDIIPEEGDAIERKASALEALMLNTRSLESLTVSRTQVSIFDDDPAVPVQYLDAVTTGVKHNQHNCITHLSLSNLDDLSIERVGALFRTGAPKIYPGSDYRPDSPAAVKRRR</sequence>
<dbReference type="EMBL" id="CAICTM010001414">
    <property type="protein sequence ID" value="CAB9523439.1"/>
    <property type="molecule type" value="Genomic_DNA"/>
</dbReference>
<gene>
    <name evidence="2" type="ORF">SEMRO_1416_G270840.1</name>
</gene>